<dbReference type="AlphaFoldDB" id="A0A8T0PJ02"/>
<dbReference type="GO" id="GO:0071944">
    <property type="term" value="C:cell periphery"/>
    <property type="evidence" value="ECO:0007669"/>
    <property type="project" value="TreeGrafter"/>
</dbReference>
<dbReference type="GO" id="GO:0016807">
    <property type="term" value="F:cysteine-type carboxypeptidase activity"/>
    <property type="evidence" value="ECO:0007669"/>
    <property type="project" value="TreeGrafter"/>
</dbReference>
<protein>
    <recommendedName>
        <fullName evidence="1">MINDY deubiquitinase domain-containing protein</fullName>
    </recommendedName>
</protein>
<dbReference type="GO" id="GO:0005829">
    <property type="term" value="C:cytosol"/>
    <property type="evidence" value="ECO:0007669"/>
    <property type="project" value="TreeGrafter"/>
</dbReference>
<evidence type="ECO:0000313" key="3">
    <source>
        <dbReference type="Proteomes" id="UP000823388"/>
    </source>
</evidence>
<dbReference type="PANTHER" id="PTHR18063">
    <property type="entry name" value="NF-E2 INDUCIBLE PROTEIN"/>
    <property type="match status" value="1"/>
</dbReference>
<keyword evidence="3" id="KW-1185">Reference proteome</keyword>
<dbReference type="GO" id="GO:1990380">
    <property type="term" value="F:K48-linked deubiquitinase activity"/>
    <property type="evidence" value="ECO:0007669"/>
    <property type="project" value="InterPro"/>
</dbReference>
<dbReference type="PANTHER" id="PTHR18063:SF6">
    <property type="entry name" value="UBIQUITIN CARBOXYL-TERMINAL HYDROLASE"/>
    <property type="match status" value="1"/>
</dbReference>
<comment type="caution">
    <text evidence="2">The sequence shown here is derived from an EMBL/GenBank/DDBJ whole genome shotgun (WGS) entry which is preliminary data.</text>
</comment>
<evidence type="ECO:0000313" key="2">
    <source>
        <dbReference type="EMBL" id="KAG2560619.1"/>
    </source>
</evidence>
<reference evidence="2" key="1">
    <citation type="submission" date="2020-05" db="EMBL/GenBank/DDBJ databases">
        <title>WGS assembly of Panicum virgatum.</title>
        <authorList>
            <person name="Lovell J.T."/>
            <person name="Jenkins J."/>
            <person name="Shu S."/>
            <person name="Juenger T.E."/>
            <person name="Schmutz J."/>
        </authorList>
    </citation>
    <scope>NUCLEOTIDE SEQUENCE</scope>
    <source>
        <strain evidence="2">AP13</strain>
    </source>
</reference>
<gene>
    <name evidence="2" type="ORF">PVAP13_8KG080300</name>
</gene>
<dbReference type="InterPro" id="IPR007518">
    <property type="entry name" value="MINDY"/>
</dbReference>
<dbReference type="EMBL" id="CM029051">
    <property type="protein sequence ID" value="KAG2560619.1"/>
    <property type="molecule type" value="Genomic_DNA"/>
</dbReference>
<sequence>MADTNMKYRLREIEFLGNRKHIIVLQDDAEWCPLVEISNIVLLRDEVPQGITICRTTNGEKYVRRVTLDHLLYTFMLRKIRLAVHKGLATEDQMNATLPVILANIRSLSTSFNVCPGGLKRTSDLEDGMEKQLYGSLGTQIYHGFLVDCQDADTSEAVGMKTYRQLLKEVEDLETSTSEGNIQRSTVIRNFSNSSKTQLTPYG</sequence>
<dbReference type="GO" id="GO:0004843">
    <property type="term" value="F:cysteine-type deubiquitinase activity"/>
    <property type="evidence" value="ECO:0007669"/>
    <property type="project" value="InterPro"/>
</dbReference>
<feature type="domain" description="MINDY deubiquitinase" evidence="1">
    <location>
        <begin position="7"/>
        <end position="203"/>
    </location>
</feature>
<dbReference type="GO" id="GO:0071108">
    <property type="term" value="P:protein K48-linked deubiquitination"/>
    <property type="evidence" value="ECO:0007669"/>
    <property type="project" value="TreeGrafter"/>
</dbReference>
<dbReference type="Pfam" id="PF04424">
    <property type="entry name" value="MINDY_DUB"/>
    <property type="match status" value="1"/>
</dbReference>
<dbReference type="InterPro" id="IPR033979">
    <property type="entry name" value="MINDY_domain"/>
</dbReference>
<organism evidence="2 3">
    <name type="scientific">Panicum virgatum</name>
    <name type="common">Blackwell switchgrass</name>
    <dbReference type="NCBI Taxonomy" id="38727"/>
    <lineage>
        <taxon>Eukaryota</taxon>
        <taxon>Viridiplantae</taxon>
        <taxon>Streptophyta</taxon>
        <taxon>Embryophyta</taxon>
        <taxon>Tracheophyta</taxon>
        <taxon>Spermatophyta</taxon>
        <taxon>Magnoliopsida</taxon>
        <taxon>Liliopsida</taxon>
        <taxon>Poales</taxon>
        <taxon>Poaceae</taxon>
        <taxon>PACMAD clade</taxon>
        <taxon>Panicoideae</taxon>
        <taxon>Panicodae</taxon>
        <taxon>Paniceae</taxon>
        <taxon>Panicinae</taxon>
        <taxon>Panicum</taxon>
        <taxon>Panicum sect. Hiantes</taxon>
    </lineage>
</organism>
<name>A0A8T0PJ02_PANVG</name>
<evidence type="ECO:0000259" key="1">
    <source>
        <dbReference type="Pfam" id="PF04424"/>
    </source>
</evidence>
<accession>A0A8T0PJ02</accession>
<proteinExistence type="predicted"/>
<dbReference type="Proteomes" id="UP000823388">
    <property type="component" value="Chromosome 8K"/>
</dbReference>